<keyword evidence="2" id="KW-0677">Repeat</keyword>
<evidence type="ECO:0000256" key="1">
    <source>
        <dbReference type="ARBA" id="ARBA00006643"/>
    </source>
</evidence>
<comment type="caution">
    <text evidence="5">The sequence shown here is derived from an EMBL/GenBank/DDBJ whole genome shotgun (WGS) entry which is preliminary data.</text>
</comment>
<gene>
    <name evidence="5" type="ORF">LSAT_V11C200081640</name>
</gene>
<dbReference type="InterPro" id="IPR046960">
    <property type="entry name" value="PPR_At4g14850-like_plant"/>
</dbReference>
<protein>
    <recommendedName>
        <fullName evidence="4">DYW domain-containing protein</fullName>
    </recommendedName>
</protein>
<dbReference type="Pfam" id="PF13041">
    <property type="entry name" value="PPR_2"/>
    <property type="match status" value="2"/>
</dbReference>
<evidence type="ECO:0000313" key="6">
    <source>
        <dbReference type="Proteomes" id="UP000235145"/>
    </source>
</evidence>
<dbReference type="PANTHER" id="PTHR47926">
    <property type="entry name" value="PENTATRICOPEPTIDE REPEAT-CONTAINING PROTEIN"/>
    <property type="match status" value="1"/>
</dbReference>
<comment type="similarity">
    <text evidence="1">Belongs to the PPR family. PCMP-H subfamily.</text>
</comment>
<dbReference type="GO" id="GO:0008270">
    <property type="term" value="F:zinc ion binding"/>
    <property type="evidence" value="ECO:0007669"/>
    <property type="project" value="InterPro"/>
</dbReference>
<dbReference type="Proteomes" id="UP000235145">
    <property type="component" value="Unassembled WGS sequence"/>
</dbReference>
<feature type="repeat" description="PPR" evidence="3">
    <location>
        <begin position="41"/>
        <end position="75"/>
    </location>
</feature>
<dbReference type="NCBIfam" id="TIGR00756">
    <property type="entry name" value="PPR"/>
    <property type="match status" value="4"/>
</dbReference>
<dbReference type="FunFam" id="1.25.40.10:FF:003116">
    <property type="entry name" value="Uncharacterized protein"/>
    <property type="match status" value="1"/>
</dbReference>
<dbReference type="Pfam" id="PF14432">
    <property type="entry name" value="DYW_deaminase"/>
    <property type="match status" value="1"/>
</dbReference>
<dbReference type="OrthoDB" id="428658at2759"/>
<feature type="repeat" description="PPR" evidence="3">
    <location>
        <begin position="278"/>
        <end position="312"/>
    </location>
</feature>
<dbReference type="PANTHER" id="PTHR47926:SF426">
    <property type="entry name" value="TETRATRICOPEPTIDE-LIKE HELICAL DOMAIN SUPERFAMILY, DYW DOMAIN-CONTAINING PROTEIN"/>
    <property type="match status" value="1"/>
</dbReference>
<dbReference type="SUPFAM" id="SSF48452">
    <property type="entry name" value="TPR-like"/>
    <property type="match status" value="1"/>
</dbReference>
<dbReference type="InterPro" id="IPR046848">
    <property type="entry name" value="E_motif"/>
</dbReference>
<dbReference type="Pfam" id="PF20431">
    <property type="entry name" value="E_motif"/>
    <property type="match status" value="1"/>
</dbReference>
<evidence type="ECO:0000256" key="2">
    <source>
        <dbReference type="ARBA" id="ARBA00022737"/>
    </source>
</evidence>
<feature type="repeat" description="PPR" evidence="3">
    <location>
        <begin position="243"/>
        <end position="277"/>
    </location>
</feature>
<evidence type="ECO:0000259" key="4">
    <source>
        <dbReference type="Pfam" id="PF14432"/>
    </source>
</evidence>
<dbReference type="InterPro" id="IPR032867">
    <property type="entry name" value="DYW_dom"/>
</dbReference>
<dbReference type="InterPro" id="IPR002885">
    <property type="entry name" value="PPR_rpt"/>
</dbReference>
<keyword evidence="6" id="KW-1185">Reference proteome</keyword>
<dbReference type="FunFam" id="1.25.40.10:FF:000366">
    <property type="entry name" value="Pentatricopeptide (PPR) repeat-containing protein"/>
    <property type="match status" value="1"/>
</dbReference>
<dbReference type="EMBL" id="NBSK02000002">
    <property type="protein sequence ID" value="KAJ0221243.1"/>
    <property type="molecule type" value="Genomic_DNA"/>
</dbReference>
<evidence type="ECO:0000256" key="3">
    <source>
        <dbReference type="PROSITE-ProRule" id="PRU00708"/>
    </source>
</evidence>
<proteinExistence type="inferred from homology"/>
<dbReference type="FunFam" id="1.25.40.10:FF:000031">
    <property type="entry name" value="Pentatricopeptide repeat-containing protein mitochondrial"/>
    <property type="match status" value="1"/>
</dbReference>
<dbReference type="Gene3D" id="1.25.40.10">
    <property type="entry name" value="Tetratricopeptide repeat domain"/>
    <property type="match status" value="4"/>
</dbReference>
<sequence>MLPKLPINLPPHLSLKLIKNYCDSGDLRRARQLFDKITSPDLHSWTTLISAYTRHDLQKEAINLYTRLRDIGFQPDRFVLLSVVKACTTSGDLIQAQRAHKDAVMFGFHHDLLLGNAMIDMFAKCKHLEGAKTAFNDLHVRDVISWTSICSCYVSCGYPRKGLQAFREMGLDGVKPNSVSLSSILPACSKLKCLDLGRVIHGFVVKTGMGANVFVSSALIDMYATCLCIKEAEMIFNQMVNKDIVSHNVMISAYFENGEPEKAVSMFKKMKENHSKLNYASWNSILSGCFQSGQTQEALNLLSEMQESGFKPNQITLTSVLTACTNSESLRGGKEIHGYIFRHCFLNDTTALTALIFMYAKCGKLKFSQKAFEMMNTRDTIAWNTMIIANSMHGNGEEALTLFTQMLKSGVKPNAITFTGVLSGCSHSKLVDEGLSVFNSMSKVHLIEPDAEHHSCVVDILSRAGRLEEAYKFIQNMSIKATPSAWGALLGGCRVYKNVDLARIVAKKLFEIEPNNPGNYVSLSNILVNAKLWGEASETRKVMRDKGMKKEPGCSWVQVKNKVHTFVVGDKRNEHSDDIYKFLSDMGDKMRQAGYLPDTEFVLQDLDGEEKEDTLCNHSEKLAVAFGIMNLKGESEITVFKNLRICGDCHNAIKFMAKIVGVRIVVRDSLRFHHFRDGFCSCNDFW</sequence>
<reference evidence="5 6" key="1">
    <citation type="journal article" date="2017" name="Nat. Commun.">
        <title>Genome assembly with in vitro proximity ligation data and whole-genome triplication in lettuce.</title>
        <authorList>
            <person name="Reyes-Chin-Wo S."/>
            <person name="Wang Z."/>
            <person name="Yang X."/>
            <person name="Kozik A."/>
            <person name="Arikit S."/>
            <person name="Song C."/>
            <person name="Xia L."/>
            <person name="Froenicke L."/>
            <person name="Lavelle D.O."/>
            <person name="Truco M.J."/>
            <person name="Xia R."/>
            <person name="Zhu S."/>
            <person name="Xu C."/>
            <person name="Xu H."/>
            <person name="Xu X."/>
            <person name="Cox K."/>
            <person name="Korf I."/>
            <person name="Meyers B.C."/>
            <person name="Michelmore R.W."/>
        </authorList>
    </citation>
    <scope>NUCLEOTIDE SEQUENCE [LARGE SCALE GENOMIC DNA]</scope>
    <source>
        <strain evidence="6">cv. Salinas</strain>
        <tissue evidence="5">Seedlings</tissue>
    </source>
</reference>
<name>A0A9R1WFC5_LACSA</name>
<dbReference type="InterPro" id="IPR011990">
    <property type="entry name" value="TPR-like_helical_dom_sf"/>
</dbReference>
<dbReference type="Pfam" id="PF01535">
    <property type="entry name" value="PPR"/>
    <property type="match status" value="7"/>
</dbReference>
<feature type="repeat" description="PPR" evidence="3">
    <location>
        <begin position="379"/>
        <end position="413"/>
    </location>
</feature>
<feature type="domain" description="DYW" evidence="4">
    <location>
        <begin position="594"/>
        <end position="686"/>
    </location>
</feature>
<dbReference type="AlphaFoldDB" id="A0A9R1WFC5"/>
<dbReference type="GO" id="GO:0003723">
    <property type="term" value="F:RNA binding"/>
    <property type="evidence" value="ECO:0007669"/>
    <property type="project" value="InterPro"/>
</dbReference>
<dbReference type="PROSITE" id="PS51375">
    <property type="entry name" value="PPR"/>
    <property type="match status" value="5"/>
</dbReference>
<dbReference type="Gramene" id="rna-gnl|WGS:NBSK|LSAT_2X87200_mrna">
    <property type="protein sequence ID" value="cds-PLY77616.1"/>
    <property type="gene ID" value="gene-LSAT_2X87200"/>
</dbReference>
<feature type="repeat" description="PPR" evidence="3">
    <location>
        <begin position="142"/>
        <end position="176"/>
    </location>
</feature>
<accession>A0A9R1WFC5</accession>
<evidence type="ECO:0000313" key="5">
    <source>
        <dbReference type="EMBL" id="KAJ0221243.1"/>
    </source>
</evidence>
<dbReference type="GO" id="GO:0009451">
    <property type="term" value="P:RNA modification"/>
    <property type="evidence" value="ECO:0007669"/>
    <property type="project" value="InterPro"/>
</dbReference>
<organism evidence="5 6">
    <name type="scientific">Lactuca sativa</name>
    <name type="common">Garden lettuce</name>
    <dbReference type="NCBI Taxonomy" id="4236"/>
    <lineage>
        <taxon>Eukaryota</taxon>
        <taxon>Viridiplantae</taxon>
        <taxon>Streptophyta</taxon>
        <taxon>Embryophyta</taxon>
        <taxon>Tracheophyta</taxon>
        <taxon>Spermatophyta</taxon>
        <taxon>Magnoliopsida</taxon>
        <taxon>eudicotyledons</taxon>
        <taxon>Gunneridae</taxon>
        <taxon>Pentapetalae</taxon>
        <taxon>asterids</taxon>
        <taxon>campanulids</taxon>
        <taxon>Asterales</taxon>
        <taxon>Asteraceae</taxon>
        <taxon>Cichorioideae</taxon>
        <taxon>Cichorieae</taxon>
        <taxon>Lactucinae</taxon>
        <taxon>Lactuca</taxon>
    </lineage>
</organism>